<dbReference type="SUPFAM" id="SSF51905">
    <property type="entry name" value="FAD/NAD(P)-binding domain"/>
    <property type="match status" value="1"/>
</dbReference>
<dbReference type="Gene3D" id="3.50.50.60">
    <property type="entry name" value="FAD/NAD(P)-binding domain"/>
    <property type="match status" value="1"/>
</dbReference>
<dbReference type="Proteomes" id="UP000199041">
    <property type="component" value="Unassembled WGS sequence"/>
</dbReference>
<keyword evidence="2" id="KW-1185">Reference proteome</keyword>
<proteinExistence type="predicted"/>
<dbReference type="RefSeq" id="WP_091395638.1">
    <property type="nucleotide sequence ID" value="NZ_FNQY01000006.1"/>
</dbReference>
<dbReference type="PRINTS" id="PR00469">
    <property type="entry name" value="PNDRDTASEII"/>
</dbReference>
<organism evidence="1 2">
    <name type="scientific">Arachidicoccus rhizosphaerae</name>
    <dbReference type="NCBI Taxonomy" id="551991"/>
    <lineage>
        <taxon>Bacteria</taxon>
        <taxon>Pseudomonadati</taxon>
        <taxon>Bacteroidota</taxon>
        <taxon>Chitinophagia</taxon>
        <taxon>Chitinophagales</taxon>
        <taxon>Chitinophagaceae</taxon>
        <taxon>Arachidicoccus</taxon>
    </lineage>
</organism>
<evidence type="ECO:0000313" key="2">
    <source>
        <dbReference type="Proteomes" id="UP000199041"/>
    </source>
</evidence>
<dbReference type="AlphaFoldDB" id="A0A1H3XS77"/>
<accession>A0A1H3XS77</accession>
<evidence type="ECO:0000313" key="1">
    <source>
        <dbReference type="EMBL" id="SEA02337.1"/>
    </source>
</evidence>
<reference evidence="1 2" key="1">
    <citation type="submission" date="2016-10" db="EMBL/GenBank/DDBJ databases">
        <authorList>
            <person name="de Groot N.N."/>
        </authorList>
    </citation>
    <scope>NUCLEOTIDE SEQUENCE [LARGE SCALE GENOMIC DNA]</scope>
    <source>
        <strain evidence="1 2">Vu-144</strain>
    </source>
</reference>
<dbReference type="PANTHER" id="PTHR10668">
    <property type="entry name" value="PHYTOENE DEHYDROGENASE"/>
    <property type="match status" value="1"/>
</dbReference>
<dbReference type="STRING" id="551991.SAMN05192529_10692"/>
<dbReference type="Pfam" id="PF13450">
    <property type="entry name" value="NAD_binding_8"/>
    <property type="match status" value="1"/>
</dbReference>
<dbReference type="OrthoDB" id="833207at2"/>
<protein>
    <submittedName>
        <fullName evidence="1">Phytoene dehydrogenase-related protein</fullName>
    </submittedName>
</protein>
<dbReference type="InterPro" id="IPR036188">
    <property type="entry name" value="FAD/NAD-bd_sf"/>
</dbReference>
<dbReference type="PANTHER" id="PTHR10668:SF105">
    <property type="entry name" value="DEHYDROGENASE-RELATED"/>
    <property type="match status" value="1"/>
</dbReference>
<gene>
    <name evidence="1" type="ORF">SAMN05192529_10692</name>
</gene>
<name>A0A1H3XS77_9BACT</name>
<dbReference type="EMBL" id="FNQY01000006">
    <property type="protein sequence ID" value="SEA02337.1"/>
    <property type="molecule type" value="Genomic_DNA"/>
</dbReference>
<sequence>MSNKNYDAIVIGSGPNGLAAAITLQRNGLSVLLIEGKNTVGGGMRTAEITAPGYQHDICSAVHPMAISSPFFKTIPFDQLGVQFIYPEIDAAHPLDTGKAAILHHSIDRTADSLGRDGKKYKSLISPLLEIWPEVIEDALGPLHFPKKPISMAKFGKLAIMPATFLANRFKTDEARGLWAGMAAHSIQPLSNIASSAIGLVLMTASHLYGWPIIKGGSQNMANALGAYFKTIGGRIETGNFIESIEQLPTSKAILLDLTPKQLLNLKDLRLSSSYTRQLQHFRYGMGVFKMDWALNEPIAFKNQDCQKAGTVHLGSTFEEIATSELNTSRGINPTTPFVLLSQPTLYDKSRAPEGKHIAWAYCHVPNGSTIDQTEIIENQIERYAPGFKNTIIQRNTINAQQLELYNPNYVGGDINGGILDIRQLYTRPVLSLSPYRTSAKGVYLCSSSTPPGGGVHGMCGYHAALRCLKDLF</sequence>